<dbReference type="InterPro" id="IPR003018">
    <property type="entry name" value="GAF"/>
</dbReference>
<protein>
    <submittedName>
        <fullName evidence="3">Bifunctional diguanylate cyclase/phosphodiesterase</fullName>
    </submittedName>
</protein>
<evidence type="ECO:0000313" key="4">
    <source>
        <dbReference type="Proteomes" id="UP001596548"/>
    </source>
</evidence>
<organism evidence="3 4">
    <name type="scientific">Paractinoplanes rhizophilus</name>
    <dbReference type="NCBI Taxonomy" id="1416877"/>
    <lineage>
        <taxon>Bacteria</taxon>
        <taxon>Bacillati</taxon>
        <taxon>Actinomycetota</taxon>
        <taxon>Actinomycetes</taxon>
        <taxon>Micromonosporales</taxon>
        <taxon>Micromonosporaceae</taxon>
        <taxon>Paractinoplanes</taxon>
    </lineage>
</organism>
<dbReference type="Pfam" id="PF00990">
    <property type="entry name" value="GGDEF"/>
    <property type="match status" value="1"/>
</dbReference>
<dbReference type="CDD" id="cd01949">
    <property type="entry name" value="GGDEF"/>
    <property type="match status" value="1"/>
</dbReference>
<dbReference type="PANTHER" id="PTHR44757">
    <property type="entry name" value="DIGUANYLATE CYCLASE DGCP"/>
    <property type="match status" value="1"/>
</dbReference>
<dbReference type="InterPro" id="IPR029016">
    <property type="entry name" value="GAF-like_dom_sf"/>
</dbReference>
<feature type="domain" description="GGDEF" evidence="2">
    <location>
        <begin position="345"/>
        <end position="478"/>
    </location>
</feature>
<name>A0ABW2HS63_9ACTN</name>
<dbReference type="InterPro" id="IPR029787">
    <property type="entry name" value="Nucleotide_cyclase"/>
</dbReference>
<dbReference type="Gene3D" id="3.30.70.270">
    <property type="match status" value="1"/>
</dbReference>
<dbReference type="PANTHER" id="PTHR44757:SF2">
    <property type="entry name" value="BIOFILM ARCHITECTURE MAINTENANCE PROTEIN MBAA"/>
    <property type="match status" value="1"/>
</dbReference>
<dbReference type="Gene3D" id="3.20.20.450">
    <property type="entry name" value="EAL domain"/>
    <property type="match status" value="1"/>
</dbReference>
<keyword evidence="4" id="KW-1185">Reference proteome</keyword>
<dbReference type="SUPFAM" id="SSF55073">
    <property type="entry name" value="Nucleotide cyclase"/>
    <property type="match status" value="1"/>
</dbReference>
<dbReference type="SUPFAM" id="SSF55781">
    <property type="entry name" value="GAF domain-like"/>
    <property type="match status" value="1"/>
</dbReference>
<dbReference type="Gene3D" id="3.30.450.40">
    <property type="match status" value="1"/>
</dbReference>
<dbReference type="Pfam" id="PF01590">
    <property type="entry name" value="GAF"/>
    <property type="match status" value="1"/>
</dbReference>
<dbReference type="PROSITE" id="PS50887">
    <property type="entry name" value="GGDEF"/>
    <property type="match status" value="1"/>
</dbReference>
<dbReference type="NCBIfam" id="TIGR00254">
    <property type="entry name" value="GGDEF"/>
    <property type="match status" value="1"/>
</dbReference>
<dbReference type="InterPro" id="IPR000160">
    <property type="entry name" value="GGDEF_dom"/>
</dbReference>
<comment type="caution">
    <text evidence="3">The sequence shown here is derived from an EMBL/GenBank/DDBJ whole genome shotgun (WGS) entry which is preliminary data.</text>
</comment>
<gene>
    <name evidence="3" type="ORF">ACFQS1_18680</name>
</gene>
<dbReference type="SMART" id="SM00065">
    <property type="entry name" value="GAF"/>
    <property type="match status" value="1"/>
</dbReference>
<feature type="domain" description="EAL" evidence="1">
    <location>
        <begin position="487"/>
        <end position="744"/>
    </location>
</feature>
<dbReference type="InterPro" id="IPR001633">
    <property type="entry name" value="EAL_dom"/>
</dbReference>
<dbReference type="Pfam" id="PF00563">
    <property type="entry name" value="EAL"/>
    <property type="match status" value="1"/>
</dbReference>
<dbReference type="InterPro" id="IPR043128">
    <property type="entry name" value="Rev_trsase/Diguanyl_cyclase"/>
</dbReference>
<evidence type="ECO:0000259" key="2">
    <source>
        <dbReference type="PROSITE" id="PS50887"/>
    </source>
</evidence>
<dbReference type="RefSeq" id="WP_378969838.1">
    <property type="nucleotide sequence ID" value="NZ_JBHTBJ010000012.1"/>
</dbReference>
<dbReference type="SMART" id="SM00052">
    <property type="entry name" value="EAL"/>
    <property type="match status" value="1"/>
</dbReference>
<dbReference type="CDD" id="cd01948">
    <property type="entry name" value="EAL"/>
    <property type="match status" value="1"/>
</dbReference>
<dbReference type="Proteomes" id="UP001596548">
    <property type="component" value="Unassembled WGS sequence"/>
</dbReference>
<accession>A0ABW2HS63</accession>
<reference evidence="4" key="1">
    <citation type="journal article" date="2019" name="Int. J. Syst. Evol. Microbiol.">
        <title>The Global Catalogue of Microorganisms (GCM) 10K type strain sequencing project: providing services to taxonomists for standard genome sequencing and annotation.</title>
        <authorList>
            <consortium name="The Broad Institute Genomics Platform"/>
            <consortium name="The Broad Institute Genome Sequencing Center for Infectious Disease"/>
            <person name="Wu L."/>
            <person name="Ma J."/>
        </authorList>
    </citation>
    <scope>NUCLEOTIDE SEQUENCE [LARGE SCALE GENOMIC DNA]</scope>
    <source>
        <strain evidence="4">XZYJT-10</strain>
    </source>
</reference>
<proteinExistence type="predicted"/>
<dbReference type="InterPro" id="IPR052155">
    <property type="entry name" value="Biofilm_reg_signaling"/>
</dbReference>
<evidence type="ECO:0000313" key="3">
    <source>
        <dbReference type="EMBL" id="MFC7276024.1"/>
    </source>
</evidence>
<dbReference type="SUPFAM" id="SSF141868">
    <property type="entry name" value="EAL domain-like"/>
    <property type="match status" value="1"/>
</dbReference>
<dbReference type="PROSITE" id="PS50883">
    <property type="entry name" value="EAL"/>
    <property type="match status" value="1"/>
</dbReference>
<dbReference type="EMBL" id="JBHTBJ010000012">
    <property type="protein sequence ID" value="MFC7276024.1"/>
    <property type="molecule type" value="Genomic_DNA"/>
</dbReference>
<evidence type="ECO:0000259" key="1">
    <source>
        <dbReference type="PROSITE" id="PS50883"/>
    </source>
</evidence>
<sequence>MYDIAAALVVQQLAEFLGALSEVSDVPNAYRIATTSAARALDAEMVAVLRGGAVAAAVGFPAGQAPVRELSAVVSGERATVDVPGCGPCQAIFAPSAIEPPEYLVVARGGPEGFTVEEASLVRGMARVLELHVHMVQSLAAERRQAALNSELVDSLSERQRLLEHLSGIQRAIARRAPLPRVLDMITVGAHEMLGGDGVVLWLLDSDEPGMLVMTSEMGLPKRAGRRLSRLTVAEAGTVGRSIAEDRLVTIAEPGESGLAVPVHDSGTVVGALAATAQGGDRKYEKRDRDILHAFAEHASLAVTDAKTFQALNKAHHDQVTGLVSRSPFMEQLQRGLSVAGRAGDRLGLLFVDLDGFKLVNDSLGHAAGDTVLAEVGARLRACVRGMDTVARLGGDEFAVLLAGFETDDEVVSVAERVLDQLKRPFDLTGQDVFIGASVGISLSDPTSPDADALIRDADLAMYHAKRTGKGRYEVFRPEMQEAFEKTVNLATDLRLALERDEFVVYYQPICTLADGAPVGLEALVRWQHPARGMVAPMEFIPTAEETELIVPIGHRVLREACRSTAAWNRRRALAGLPELTVHVNLSTRQLRGDTPQMVAEVLGETGLAPSSLVLEITESHQAFDLAQVCDQLQCLKGLGVGLAIDDFGTGYSSLLALREFPIDTIKIDKAFVDNLDGCSDRSDLTRAIVQLGRTVRRDVVAEGVESESQRQALLDCGCRLGQGYLFAKPLDHAAATALVLPAPAQVDATPARADR</sequence>
<dbReference type="InterPro" id="IPR035919">
    <property type="entry name" value="EAL_sf"/>
</dbReference>
<dbReference type="SMART" id="SM00267">
    <property type="entry name" value="GGDEF"/>
    <property type="match status" value="1"/>
</dbReference>